<dbReference type="PANTHER" id="PTHR41773">
    <property type="entry name" value="GTP PYROPHOSPHATASE-RELATED"/>
    <property type="match status" value="1"/>
</dbReference>
<dbReference type="SUPFAM" id="SSF81301">
    <property type="entry name" value="Nucleotidyltransferase"/>
    <property type="match status" value="1"/>
</dbReference>
<reference evidence="3" key="1">
    <citation type="submission" date="2019-04" db="EMBL/GenBank/DDBJ databases">
        <title>Sequencing of skin fungus with MAO and IRED activity.</title>
        <authorList>
            <person name="Marsaioli A.J."/>
            <person name="Bonatto J.M.C."/>
            <person name="Reis Junior O."/>
        </authorList>
    </citation>
    <scope>NUCLEOTIDE SEQUENCE</scope>
    <source>
        <strain evidence="3">30M1</strain>
    </source>
</reference>
<proteinExistence type="predicted"/>
<gene>
    <name evidence="3" type="ORF">E8E13_007526</name>
</gene>
<feature type="compositionally biased region" description="Acidic residues" evidence="1">
    <location>
        <begin position="347"/>
        <end position="372"/>
    </location>
</feature>
<comment type="caution">
    <text evidence="3">The sequence shown here is derived from an EMBL/GenBank/DDBJ whole genome shotgun (WGS) entry which is preliminary data.</text>
</comment>
<evidence type="ECO:0000313" key="4">
    <source>
        <dbReference type="Proteomes" id="UP000801428"/>
    </source>
</evidence>
<evidence type="ECO:0000256" key="1">
    <source>
        <dbReference type="SAM" id="MobiDB-lite"/>
    </source>
</evidence>
<dbReference type="PANTHER" id="PTHR41773:SF1">
    <property type="entry name" value="RELA_SPOT DOMAIN-CONTAINING PROTEIN"/>
    <property type="match status" value="1"/>
</dbReference>
<feature type="region of interest" description="Disordered" evidence="1">
    <location>
        <begin position="345"/>
        <end position="375"/>
    </location>
</feature>
<dbReference type="AlphaFoldDB" id="A0A9P4TGZ9"/>
<feature type="domain" description="RelA/SpoT" evidence="2">
    <location>
        <begin position="63"/>
        <end position="170"/>
    </location>
</feature>
<dbReference type="InterPro" id="IPR007685">
    <property type="entry name" value="RelA_SpoT"/>
</dbReference>
<sequence>MDKSLGEHPRAPSTLEEEVKEEFIAKNFSKRATFWEDLALLVKTELDKHLKQQIPVVHSTSIYRIKTKESLRGKDVIESSGLFEVIPDSQEQAARLFHEHGHKMKNHEIRPYQERMGYYEAQHYCIRLKNDCKGVSGYDDELVEIQVRTVLMDAWAEVRHDMDYKAIMGSATGDELRVLDAIKGSIMSCEILQDHLFVLRKQHLERDAERWTKASPNDLRISIIDSMSFEPGLRFLLDRFGSEPSEGALFRYTKELFERCDIHSLLEFRQTMARLIKIDEQPEKATKAQWALSSMYSSSQYRSTQKIDALANDALTLFQFVSILLLYAMDVEDIERRLWAPKYEHKDEDDEEDEEGSSDSSDTDEDDSEENGNYENNAKLTDVMPVIARLFCHFKAHIEDAWNREAIWLYTIATYLQWWEKHKVWLYTEDQRDWEIRRRFGMTVDKETLMDDCWIKGSQVAADIIGVTPIHLKHAALYRALLRGRAADDYAYLHLHDGDIDINCQDSCANFNLAFPDGLSLMHIAVVRANGAMIKQLVPKPNLDTKAIWYVGDLNFAKDPIRQVEDDYRYPYNNQTAKPRAPYWSQYDKRENWRPNTTWTAVKMAKRRCRMNADLQSLYEPLFHAASLLPKRSRKRSGK</sequence>
<name>A0A9P4TGZ9_CURKU</name>
<dbReference type="EMBL" id="SWKU01000009">
    <property type="protein sequence ID" value="KAF3003623.1"/>
    <property type="molecule type" value="Genomic_DNA"/>
</dbReference>
<dbReference type="GO" id="GO:0015969">
    <property type="term" value="P:guanosine tetraphosphate metabolic process"/>
    <property type="evidence" value="ECO:0007669"/>
    <property type="project" value="InterPro"/>
</dbReference>
<evidence type="ECO:0000313" key="3">
    <source>
        <dbReference type="EMBL" id="KAF3003623.1"/>
    </source>
</evidence>
<dbReference type="Pfam" id="PF04607">
    <property type="entry name" value="RelA_SpoT"/>
    <property type="match status" value="1"/>
</dbReference>
<dbReference type="InterPro" id="IPR043519">
    <property type="entry name" value="NT_sf"/>
</dbReference>
<dbReference type="Proteomes" id="UP000801428">
    <property type="component" value="Unassembled WGS sequence"/>
</dbReference>
<organism evidence="3 4">
    <name type="scientific">Curvularia kusanoi</name>
    <name type="common">Cochliobolus kusanoi</name>
    <dbReference type="NCBI Taxonomy" id="90978"/>
    <lineage>
        <taxon>Eukaryota</taxon>
        <taxon>Fungi</taxon>
        <taxon>Dikarya</taxon>
        <taxon>Ascomycota</taxon>
        <taxon>Pezizomycotina</taxon>
        <taxon>Dothideomycetes</taxon>
        <taxon>Pleosporomycetidae</taxon>
        <taxon>Pleosporales</taxon>
        <taxon>Pleosporineae</taxon>
        <taxon>Pleosporaceae</taxon>
        <taxon>Curvularia</taxon>
    </lineage>
</organism>
<keyword evidence="4" id="KW-1185">Reference proteome</keyword>
<evidence type="ECO:0000259" key="2">
    <source>
        <dbReference type="SMART" id="SM00954"/>
    </source>
</evidence>
<dbReference type="OrthoDB" id="3684599at2759"/>
<accession>A0A9P4TGZ9</accession>
<dbReference type="SMART" id="SM00954">
    <property type="entry name" value="RelA_SpoT"/>
    <property type="match status" value="1"/>
</dbReference>
<protein>
    <recommendedName>
        <fullName evidence="2">RelA/SpoT domain-containing protein</fullName>
    </recommendedName>
</protein>